<sequence>MIMVMSGRRSGCKRTMRKDGTLQQDPASACDLIQPYLGMPDTGRLSLQTLPADMTSPIRAGPLRDCLLLNVRPCHGHCLEATDTGWTPLRSSKVTRSDILKKEVALCPPFPPCCHDFSQTSPDLENSRRVRTLSDRQDTVVNTGSISVCQGP</sequence>
<proteinExistence type="predicted"/>
<organism evidence="1 2">
    <name type="scientific">Plakobranchus ocellatus</name>
    <dbReference type="NCBI Taxonomy" id="259542"/>
    <lineage>
        <taxon>Eukaryota</taxon>
        <taxon>Metazoa</taxon>
        <taxon>Spiralia</taxon>
        <taxon>Lophotrochozoa</taxon>
        <taxon>Mollusca</taxon>
        <taxon>Gastropoda</taxon>
        <taxon>Heterobranchia</taxon>
        <taxon>Euthyneura</taxon>
        <taxon>Panpulmonata</taxon>
        <taxon>Sacoglossa</taxon>
        <taxon>Placobranchoidea</taxon>
        <taxon>Plakobranchidae</taxon>
        <taxon>Plakobranchus</taxon>
    </lineage>
</organism>
<keyword evidence="2" id="KW-1185">Reference proteome</keyword>
<dbReference type="Proteomes" id="UP000735302">
    <property type="component" value="Unassembled WGS sequence"/>
</dbReference>
<reference evidence="1 2" key="1">
    <citation type="journal article" date="2021" name="Elife">
        <title>Chloroplast acquisition without the gene transfer in kleptoplastic sea slugs, Plakobranchus ocellatus.</title>
        <authorList>
            <person name="Maeda T."/>
            <person name="Takahashi S."/>
            <person name="Yoshida T."/>
            <person name="Shimamura S."/>
            <person name="Takaki Y."/>
            <person name="Nagai Y."/>
            <person name="Toyoda A."/>
            <person name="Suzuki Y."/>
            <person name="Arimoto A."/>
            <person name="Ishii H."/>
            <person name="Satoh N."/>
            <person name="Nishiyama T."/>
            <person name="Hasebe M."/>
            <person name="Maruyama T."/>
            <person name="Minagawa J."/>
            <person name="Obokata J."/>
            <person name="Shigenobu S."/>
        </authorList>
    </citation>
    <scope>NUCLEOTIDE SEQUENCE [LARGE SCALE GENOMIC DNA]</scope>
</reference>
<comment type="caution">
    <text evidence="1">The sequence shown here is derived from an EMBL/GenBank/DDBJ whole genome shotgun (WGS) entry which is preliminary data.</text>
</comment>
<gene>
    <name evidence="1" type="ORF">PoB_004363600</name>
</gene>
<protein>
    <submittedName>
        <fullName evidence="1">Uncharacterized protein</fullName>
    </submittedName>
</protein>
<dbReference type="EMBL" id="BLXT01004727">
    <property type="protein sequence ID" value="GFO17131.1"/>
    <property type="molecule type" value="Genomic_DNA"/>
</dbReference>
<name>A0AAV4BEA8_9GAST</name>
<dbReference type="AlphaFoldDB" id="A0AAV4BEA8"/>
<evidence type="ECO:0000313" key="2">
    <source>
        <dbReference type="Proteomes" id="UP000735302"/>
    </source>
</evidence>
<accession>A0AAV4BEA8</accession>
<evidence type="ECO:0000313" key="1">
    <source>
        <dbReference type="EMBL" id="GFO17131.1"/>
    </source>
</evidence>